<feature type="non-terminal residue" evidence="2">
    <location>
        <position position="1"/>
    </location>
</feature>
<evidence type="ECO:0000256" key="1">
    <source>
        <dbReference type="SAM" id="Phobius"/>
    </source>
</evidence>
<dbReference type="VEuPathDB" id="FungiDB:ASPZODRAFT_135834"/>
<dbReference type="GeneID" id="34610383"/>
<feature type="transmembrane region" description="Helical" evidence="1">
    <location>
        <begin position="36"/>
        <end position="55"/>
    </location>
</feature>
<sequence>MQIRLLDSSGSLCPLVLASFLFIPSSPLFFFSSTRLLFFILISYSILYLSFRLPYGSWQLDNVCN</sequence>
<name>A0A1L9S9K0_9EURO</name>
<proteinExistence type="predicted"/>
<reference evidence="3" key="1">
    <citation type="journal article" date="2017" name="Genome Biol.">
        <title>Comparative genomics reveals high biological diversity and specific adaptations in the industrially and medically important fungal genus Aspergillus.</title>
        <authorList>
            <person name="de Vries R.P."/>
            <person name="Riley R."/>
            <person name="Wiebenga A."/>
            <person name="Aguilar-Osorio G."/>
            <person name="Amillis S."/>
            <person name="Uchima C.A."/>
            <person name="Anderluh G."/>
            <person name="Asadollahi M."/>
            <person name="Askin M."/>
            <person name="Barry K."/>
            <person name="Battaglia E."/>
            <person name="Bayram O."/>
            <person name="Benocci T."/>
            <person name="Braus-Stromeyer S.A."/>
            <person name="Caldana C."/>
            <person name="Canovas D."/>
            <person name="Cerqueira G.C."/>
            <person name="Chen F."/>
            <person name="Chen W."/>
            <person name="Choi C."/>
            <person name="Clum A."/>
            <person name="Dos Santos R.A."/>
            <person name="Damasio A.R."/>
            <person name="Diallinas G."/>
            <person name="Emri T."/>
            <person name="Fekete E."/>
            <person name="Flipphi M."/>
            <person name="Freyberg S."/>
            <person name="Gallo A."/>
            <person name="Gournas C."/>
            <person name="Habgood R."/>
            <person name="Hainaut M."/>
            <person name="Harispe M.L."/>
            <person name="Henrissat B."/>
            <person name="Hilden K.S."/>
            <person name="Hope R."/>
            <person name="Hossain A."/>
            <person name="Karabika E."/>
            <person name="Karaffa L."/>
            <person name="Karanyi Z."/>
            <person name="Krasevec N."/>
            <person name="Kuo A."/>
            <person name="Kusch H."/>
            <person name="LaButti K."/>
            <person name="Lagendijk E.L."/>
            <person name="Lapidus A."/>
            <person name="Levasseur A."/>
            <person name="Lindquist E."/>
            <person name="Lipzen A."/>
            <person name="Logrieco A.F."/>
            <person name="MacCabe A."/>
            <person name="Maekelae M.R."/>
            <person name="Malavazi I."/>
            <person name="Melin P."/>
            <person name="Meyer V."/>
            <person name="Mielnichuk N."/>
            <person name="Miskei M."/>
            <person name="Molnar A.P."/>
            <person name="Mule G."/>
            <person name="Ngan C.Y."/>
            <person name="Orejas M."/>
            <person name="Orosz E."/>
            <person name="Ouedraogo J.P."/>
            <person name="Overkamp K.M."/>
            <person name="Park H.-S."/>
            <person name="Perrone G."/>
            <person name="Piumi F."/>
            <person name="Punt P.J."/>
            <person name="Ram A.F."/>
            <person name="Ramon A."/>
            <person name="Rauscher S."/>
            <person name="Record E."/>
            <person name="Riano-Pachon D.M."/>
            <person name="Robert V."/>
            <person name="Roehrig J."/>
            <person name="Ruller R."/>
            <person name="Salamov A."/>
            <person name="Salih N.S."/>
            <person name="Samson R.A."/>
            <person name="Sandor E."/>
            <person name="Sanguinetti M."/>
            <person name="Schuetze T."/>
            <person name="Sepcic K."/>
            <person name="Shelest E."/>
            <person name="Sherlock G."/>
            <person name="Sophianopoulou V."/>
            <person name="Squina F.M."/>
            <person name="Sun H."/>
            <person name="Susca A."/>
            <person name="Todd R.B."/>
            <person name="Tsang A."/>
            <person name="Unkles S.E."/>
            <person name="van de Wiele N."/>
            <person name="van Rossen-Uffink D."/>
            <person name="Oliveira J.V."/>
            <person name="Vesth T.C."/>
            <person name="Visser J."/>
            <person name="Yu J.-H."/>
            <person name="Zhou M."/>
            <person name="Andersen M.R."/>
            <person name="Archer D.B."/>
            <person name="Baker S.E."/>
            <person name="Benoit I."/>
            <person name="Brakhage A.A."/>
            <person name="Braus G.H."/>
            <person name="Fischer R."/>
            <person name="Frisvad J.C."/>
            <person name="Goldman G.H."/>
            <person name="Houbraken J."/>
            <person name="Oakley B."/>
            <person name="Pocsi I."/>
            <person name="Scazzocchio C."/>
            <person name="Seiboth B."/>
            <person name="vanKuyk P.A."/>
            <person name="Wortman J."/>
            <person name="Dyer P.S."/>
            <person name="Grigoriev I.V."/>
        </authorList>
    </citation>
    <scope>NUCLEOTIDE SEQUENCE [LARGE SCALE GENOMIC DNA]</scope>
    <source>
        <strain evidence="3">CBS 506.65</strain>
    </source>
</reference>
<dbReference type="AlphaFoldDB" id="A0A1L9S9K0"/>
<dbReference type="RefSeq" id="XP_022578319.1">
    <property type="nucleotide sequence ID" value="XM_022723918.1"/>
</dbReference>
<protein>
    <submittedName>
        <fullName evidence="2">Uncharacterized protein</fullName>
    </submittedName>
</protein>
<keyword evidence="1" id="KW-0472">Membrane</keyword>
<evidence type="ECO:0000313" key="3">
    <source>
        <dbReference type="Proteomes" id="UP000184188"/>
    </source>
</evidence>
<accession>A0A1L9S9K0</accession>
<dbReference type="Proteomes" id="UP000184188">
    <property type="component" value="Unassembled WGS sequence"/>
</dbReference>
<dbReference type="EMBL" id="KV878350">
    <property type="protein sequence ID" value="OJJ43809.1"/>
    <property type="molecule type" value="Genomic_DNA"/>
</dbReference>
<keyword evidence="1" id="KW-1133">Transmembrane helix</keyword>
<evidence type="ECO:0000313" key="2">
    <source>
        <dbReference type="EMBL" id="OJJ43809.1"/>
    </source>
</evidence>
<keyword evidence="3" id="KW-1185">Reference proteome</keyword>
<organism evidence="2 3">
    <name type="scientific">Penicilliopsis zonata CBS 506.65</name>
    <dbReference type="NCBI Taxonomy" id="1073090"/>
    <lineage>
        <taxon>Eukaryota</taxon>
        <taxon>Fungi</taxon>
        <taxon>Dikarya</taxon>
        <taxon>Ascomycota</taxon>
        <taxon>Pezizomycotina</taxon>
        <taxon>Eurotiomycetes</taxon>
        <taxon>Eurotiomycetidae</taxon>
        <taxon>Eurotiales</taxon>
        <taxon>Aspergillaceae</taxon>
        <taxon>Penicilliopsis</taxon>
    </lineage>
</organism>
<gene>
    <name evidence="2" type="ORF">ASPZODRAFT_135834</name>
</gene>
<keyword evidence="1" id="KW-0812">Transmembrane</keyword>
<feature type="transmembrane region" description="Helical" evidence="1">
    <location>
        <begin position="12"/>
        <end position="30"/>
    </location>
</feature>